<gene>
    <name evidence="2" type="ORF">ACFQGP_06155</name>
</gene>
<feature type="transmembrane region" description="Helical" evidence="1">
    <location>
        <begin position="80"/>
        <end position="99"/>
    </location>
</feature>
<evidence type="ECO:0000313" key="3">
    <source>
        <dbReference type="Proteomes" id="UP001596289"/>
    </source>
</evidence>
<sequence>MSGQSKLRNAFFRYLAAFSLPIIIMLMVFFVKGVFPFGDHAAITSDLNNQYISFFAYFKNHFTNIHDLFYSFSMSMGGNFFGIFAYYLMSPLNIIILFFPMAKLPIAITLIILIKIGLLSCSMLYFLNYHQQNSFKFCSMKYENKFQNHSLLNLCLASSFALMTYEVSYATNLMWTDTIILLPIVILGLEKISNHERPYVYIISLFFAILLNYYIGFMLCLFIAIYYVYSLLIVKFKWNISLKQQLKTSFFKLLLSSMISVGLSAMILLPGLKAVQSVKSNPYRFQLTGMFQPLDMLNQLYSGVTSNPAYPYLYGGMLVVSLCFIYFANKKIKLPEKITTATFLIFLVMTQVIQGTYQIWHGFNLPNGMPNRNTFLFTFFLIVVADEVILSGVTKLTLKTMSNIIFIYVLGTFLLGKLNSDTITVPLITINIILFLGIILSLYYSNHFKKLTTITLLLLVVADLGFNAYKHAYFAGTSINSFAKYTSQVNQALKQLPDTKKSFYRVGTTFERSNNDPLLFDYYGLSSYSSAESPDTINLLQKMGYFQNHNWWRWTNFNNGSTFAIDSLLGVRYVIHNGSKSMKTMLYGSAAEPNIYNAAAGSQLGGYNLSYNAPYSEKVYSEHGYNIYKNKYALGLVNLVDQGALSANAIKRDTSSDPFKYLNKVFNQVLAIKTPIYSAENVSTSKTAKVGQHNYQIQVANSGQLYFYLPTSNSTQTDIDGLQNLDSELFVNGKKLSKINVQQQNGITYLGKFNAGQTVNLSIRTKNNVADDINTLKPIVYREDSQKVAAELSAIKENKVDHLKVSTKQISFVMKKGQNKHKVAMLSLPYDQGWRAFENGREVKVHRALDGLMAIKPLTKENSQIVLKYTPAGLKLGLIVTGVSLIGLGIYACFIEVSLRRKQN</sequence>
<feature type="transmembrane region" description="Helical" evidence="1">
    <location>
        <begin position="375"/>
        <end position="393"/>
    </location>
</feature>
<dbReference type="PANTHER" id="PTHR38454">
    <property type="entry name" value="INTEGRAL MEMBRANE PROTEIN-RELATED"/>
    <property type="match status" value="1"/>
</dbReference>
<feature type="transmembrane region" description="Helical" evidence="1">
    <location>
        <begin position="12"/>
        <end position="31"/>
    </location>
</feature>
<keyword evidence="1" id="KW-1133">Transmembrane helix</keyword>
<dbReference type="PANTHER" id="PTHR38454:SF1">
    <property type="entry name" value="INTEGRAL MEMBRANE PROTEIN"/>
    <property type="match status" value="1"/>
</dbReference>
<organism evidence="2 3">
    <name type="scientific">Loigolactobacillus jiayinensis</name>
    <dbReference type="NCBI Taxonomy" id="2486016"/>
    <lineage>
        <taxon>Bacteria</taxon>
        <taxon>Bacillati</taxon>
        <taxon>Bacillota</taxon>
        <taxon>Bacilli</taxon>
        <taxon>Lactobacillales</taxon>
        <taxon>Lactobacillaceae</taxon>
        <taxon>Loigolactobacillus</taxon>
    </lineage>
</organism>
<feature type="transmembrane region" description="Helical" evidence="1">
    <location>
        <begin position="876"/>
        <end position="899"/>
    </location>
</feature>
<dbReference type="RefSeq" id="WP_125551545.1">
    <property type="nucleotide sequence ID" value="NZ_JBHSSL010000035.1"/>
</dbReference>
<feature type="transmembrane region" description="Helical" evidence="1">
    <location>
        <begin position="106"/>
        <end position="126"/>
    </location>
</feature>
<keyword evidence="3" id="KW-1185">Reference proteome</keyword>
<name>A0ABW1RCE3_9LACO</name>
<reference evidence="3" key="1">
    <citation type="journal article" date="2019" name="Int. J. Syst. Evol. Microbiol.">
        <title>The Global Catalogue of Microorganisms (GCM) 10K type strain sequencing project: providing services to taxonomists for standard genome sequencing and annotation.</title>
        <authorList>
            <consortium name="The Broad Institute Genomics Platform"/>
            <consortium name="The Broad Institute Genome Sequencing Center for Infectious Disease"/>
            <person name="Wu L."/>
            <person name="Ma J."/>
        </authorList>
    </citation>
    <scope>NUCLEOTIDE SEQUENCE [LARGE SCALE GENOMIC DNA]</scope>
    <source>
        <strain evidence="3">CCM 8904</strain>
    </source>
</reference>
<protein>
    <submittedName>
        <fullName evidence="2">YfhO family protein</fullName>
    </submittedName>
</protein>
<proteinExistence type="predicted"/>
<feature type="transmembrane region" description="Helical" evidence="1">
    <location>
        <begin position="340"/>
        <end position="360"/>
    </location>
</feature>
<accession>A0ABW1RCE3</accession>
<feature type="transmembrane region" description="Helical" evidence="1">
    <location>
        <begin position="201"/>
        <end position="229"/>
    </location>
</feature>
<feature type="transmembrane region" description="Helical" evidence="1">
    <location>
        <begin position="250"/>
        <end position="272"/>
    </location>
</feature>
<feature type="transmembrane region" description="Helical" evidence="1">
    <location>
        <begin position="400"/>
        <end position="418"/>
    </location>
</feature>
<comment type="caution">
    <text evidence="2">The sequence shown here is derived from an EMBL/GenBank/DDBJ whole genome shotgun (WGS) entry which is preliminary data.</text>
</comment>
<evidence type="ECO:0000256" key="1">
    <source>
        <dbReference type="SAM" id="Phobius"/>
    </source>
</evidence>
<dbReference type="Pfam" id="PF09586">
    <property type="entry name" value="YfhO"/>
    <property type="match status" value="1"/>
</dbReference>
<keyword evidence="1" id="KW-0812">Transmembrane</keyword>
<feature type="transmembrane region" description="Helical" evidence="1">
    <location>
        <begin position="146"/>
        <end position="165"/>
    </location>
</feature>
<evidence type="ECO:0000313" key="2">
    <source>
        <dbReference type="EMBL" id="MFC6170162.1"/>
    </source>
</evidence>
<feature type="transmembrane region" description="Helical" evidence="1">
    <location>
        <begin position="424"/>
        <end position="444"/>
    </location>
</feature>
<dbReference type="Proteomes" id="UP001596289">
    <property type="component" value="Unassembled WGS sequence"/>
</dbReference>
<feature type="transmembrane region" description="Helical" evidence="1">
    <location>
        <begin position="309"/>
        <end position="328"/>
    </location>
</feature>
<feature type="transmembrane region" description="Helical" evidence="1">
    <location>
        <begin position="451"/>
        <end position="469"/>
    </location>
</feature>
<dbReference type="EMBL" id="JBHSSL010000035">
    <property type="protein sequence ID" value="MFC6170162.1"/>
    <property type="molecule type" value="Genomic_DNA"/>
</dbReference>
<keyword evidence="1" id="KW-0472">Membrane</keyword>
<dbReference type="InterPro" id="IPR018580">
    <property type="entry name" value="Uncharacterised_YfhO"/>
</dbReference>